<feature type="region of interest" description="Disordered" evidence="4">
    <location>
        <begin position="190"/>
        <end position="250"/>
    </location>
</feature>
<proteinExistence type="predicted"/>
<evidence type="ECO:0000256" key="2">
    <source>
        <dbReference type="ARBA" id="ARBA00022490"/>
    </source>
</evidence>
<dbReference type="Gene3D" id="3.10.590.10">
    <property type="entry name" value="ph1033 like domains"/>
    <property type="match status" value="1"/>
</dbReference>
<dbReference type="CDD" id="cd21134">
    <property type="entry name" value="YTH"/>
    <property type="match status" value="1"/>
</dbReference>
<evidence type="ECO:0000259" key="5">
    <source>
        <dbReference type="PROSITE" id="PS50882"/>
    </source>
</evidence>
<gene>
    <name evidence="6" type="ORF">WA026_000976</name>
</gene>
<dbReference type="InterPro" id="IPR045168">
    <property type="entry name" value="YTH_prot"/>
</dbReference>
<feature type="compositionally biased region" description="Pro residues" evidence="4">
    <location>
        <begin position="313"/>
        <end position="324"/>
    </location>
</feature>
<keyword evidence="2" id="KW-0963">Cytoplasm</keyword>
<feature type="compositionally biased region" description="Pro residues" evidence="4">
    <location>
        <begin position="285"/>
        <end position="294"/>
    </location>
</feature>
<dbReference type="AlphaFoldDB" id="A0AAW1V5K0"/>
<evidence type="ECO:0000256" key="4">
    <source>
        <dbReference type="SAM" id="MobiDB-lite"/>
    </source>
</evidence>
<feature type="region of interest" description="Disordered" evidence="4">
    <location>
        <begin position="273"/>
        <end position="377"/>
    </location>
</feature>
<organism evidence="6 7">
    <name type="scientific">Henosepilachna vigintioctopunctata</name>
    <dbReference type="NCBI Taxonomy" id="420089"/>
    <lineage>
        <taxon>Eukaryota</taxon>
        <taxon>Metazoa</taxon>
        <taxon>Ecdysozoa</taxon>
        <taxon>Arthropoda</taxon>
        <taxon>Hexapoda</taxon>
        <taxon>Insecta</taxon>
        <taxon>Pterygota</taxon>
        <taxon>Neoptera</taxon>
        <taxon>Endopterygota</taxon>
        <taxon>Coleoptera</taxon>
        <taxon>Polyphaga</taxon>
        <taxon>Cucujiformia</taxon>
        <taxon>Coccinelloidea</taxon>
        <taxon>Coccinellidae</taxon>
        <taxon>Epilachninae</taxon>
        <taxon>Epilachnini</taxon>
        <taxon>Henosepilachna</taxon>
    </lineage>
</organism>
<dbReference type="GO" id="GO:1990247">
    <property type="term" value="F:N6-methyladenosine-containing RNA reader activity"/>
    <property type="evidence" value="ECO:0007669"/>
    <property type="project" value="TreeGrafter"/>
</dbReference>
<feature type="compositionally biased region" description="Basic and acidic residues" evidence="4">
    <location>
        <begin position="541"/>
        <end position="609"/>
    </location>
</feature>
<evidence type="ECO:0000256" key="1">
    <source>
        <dbReference type="ARBA" id="ARBA00004496"/>
    </source>
</evidence>
<dbReference type="Pfam" id="PF04146">
    <property type="entry name" value="YTH"/>
    <property type="match status" value="1"/>
</dbReference>
<dbReference type="GO" id="GO:0005737">
    <property type="term" value="C:cytoplasm"/>
    <property type="evidence" value="ECO:0007669"/>
    <property type="project" value="UniProtKB-SubCell"/>
</dbReference>
<dbReference type="PROSITE" id="PS50882">
    <property type="entry name" value="YTH"/>
    <property type="match status" value="1"/>
</dbReference>
<dbReference type="GO" id="GO:0061157">
    <property type="term" value="P:mRNA destabilization"/>
    <property type="evidence" value="ECO:0007669"/>
    <property type="project" value="TreeGrafter"/>
</dbReference>
<name>A0AAW1V5K0_9CUCU</name>
<feature type="region of interest" description="Disordered" evidence="4">
    <location>
        <begin position="541"/>
        <end position="618"/>
    </location>
</feature>
<feature type="compositionally biased region" description="Low complexity" evidence="4">
    <location>
        <begin position="345"/>
        <end position="356"/>
    </location>
</feature>
<reference evidence="6 7" key="1">
    <citation type="submission" date="2023-03" db="EMBL/GenBank/DDBJ databases">
        <title>Genome insight into feeding habits of ladybird beetles.</title>
        <authorList>
            <person name="Li H.-S."/>
            <person name="Huang Y.-H."/>
            <person name="Pang H."/>
        </authorList>
    </citation>
    <scope>NUCLEOTIDE SEQUENCE [LARGE SCALE GENOMIC DNA]</scope>
    <source>
        <strain evidence="6">SYSU_2023b</strain>
        <tissue evidence="6">Whole body</tissue>
    </source>
</reference>
<evidence type="ECO:0000313" key="7">
    <source>
        <dbReference type="Proteomes" id="UP001431783"/>
    </source>
</evidence>
<sequence length="618" mass="69069">MSAGVSEQRMKGQGNQVSNGPKEQLGAGEGASGSEEFEPWRSQQQNSAAHTPYGGTVPISSATDLYNMGTAGYYGSGGTYPYQGYGVGDGTWSNGTDMTFLGGYHHESYSMEGMFGPSTTFSTPATAFGQHSSFNYFHSNGDYNTWGSQLGGQRKYDEYYRDPQNMYPPTMPDSALKGIEQGMQNLELKSSEGSKDSLGGQKKATWASIASQPAKPQLTVQNPGLKKKGPGMPPGPIVPGKHNMDIGTWDTVKSIPPQLPMINQTMPKAVNPGLAVRPVWNGPPTARPAPPPSAQRPGAPQHQHPMQNYQPPAMMPPHLPPPVTLPATGHMQGVMPPAPIPLMVQQQHQPQQQQQQQPPPNHPVLEELRGKNNYNPTEFDLTAPNARFFVIKSYSEDDIHRSIKYEIWCSTEHGNKRLDQAYREREGNGAIYLFFSVNGSGHFCGMAQMVSPLDYNSNSSVWSQDKWKGQFKVRWIYVKDVPNVQFRHIRLENNENKPVTNSRDTQEVPHTRGLQVLRIMHSFRNSTSIFDDFIHYEKRQEEEDNRKLPMTKDAHDVPPHREHNNRDSHRSGVGRNHDRDNDRENHRPSGHRNNDHHSGHHKDRVENNRGRGGRGGRN</sequence>
<dbReference type="FunFam" id="3.10.590.10:FF:000001">
    <property type="entry name" value="YTH domain family 1, isoform CRA_a"/>
    <property type="match status" value="1"/>
</dbReference>
<feature type="region of interest" description="Disordered" evidence="4">
    <location>
        <begin position="1"/>
        <end position="55"/>
    </location>
</feature>
<dbReference type="Proteomes" id="UP001431783">
    <property type="component" value="Unassembled WGS sequence"/>
</dbReference>
<dbReference type="InterPro" id="IPR007275">
    <property type="entry name" value="YTH_domain"/>
</dbReference>
<keyword evidence="3" id="KW-0694">RNA-binding</keyword>
<dbReference type="PANTHER" id="PTHR12357">
    <property type="entry name" value="YTH YT521-B HOMOLOGY DOMAIN-CONTAINING"/>
    <property type="match status" value="1"/>
</dbReference>
<dbReference type="PANTHER" id="PTHR12357:SF89">
    <property type="entry name" value="YTH DOMAIN-CONTAINING FAMILY PROTEIN"/>
    <property type="match status" value="1"/>
</dbReference>
<accession>A0AAW1V5K0</accession>
<dbReference type="EMBL" id="JARQZJ010000121">
    <property type="protein sequence ID" value="KAK9888750.1"/>
    <property type="molecule type" value="Genomic_DNA"/>
</dbReference>
<evidence type="ECO:0000313" key="6">
    <source>
        <dbReference type="EMBL" id="KAK9888750.1"/>
    </source>
</evidence>
<dbReference type="GO" id="GO:0003729">
    <property type="term" value="F:mRNA binding"/>
    <property type="evidence" value="ECO:0007669"/>
    <property type="project" value="TreeGrafter"/>
</dbReference>
<evidence type="ECO:0000256" key="3">
    <source>
        <dbReference type="ARBA" id="ARBA00022884"/>
    </source>
</evidence>
<comment type="subcellular location">
    <subcellularLocation>
        <location evidence="1">Cytoplasm</location>
    </subcellularLocation>
</comment>
<protein>
    <recommendedName>
        <fullName evidence="5">YTH domain-containing protein</fullName>
    </recommendedName>
</protein>
<keyword evidence="7" id="KW-1185">Reference proteome</keyword>
<comment type="caution">
    <text evidence="6">The sequence shown here is derived from an EMBL/GenBank/DDBJ whole genome shotgun (WGS) entry which is preliminary data.</text>
</comment>
<feature type="domain" description="YTH" evidence="5">
    <location>
        <begin position="386"/>
        <end position="520"/>
    </location>
</feature>